<dbReference type="Pfam" id="PF12796">
    <property type="entry name" value="Ank_2"/>
    <property type="match status" value="3"/>
</dbReference>
<dbReference type="InterPro" id="IPR056884">
    <property type="entry name" value="NPHP3-like_N"/>
</dbReference>
<dbReference type="InterPro" id="IPR002110">
    <property type="entry name" value="Ankyrin_rpt"/>
</dbReference>
<dbReference type="InterPro" id="IPR036770">
    <property type="entry name" value="Ankyrin_rpt-contain_sf"/>
</dbReference>
<sequence length="998" mass="113412">MVENIILDLWVDAQKRLFTITAYQKYGGAFNEAVLDPSKWSEILERSLEESEGPLKEICRKVGRHIEAIQSAINIANEVFQIVAVLMRLLEKGIKLAFKEDTELSKLLSEMQFAKNQVDRCIDTANYREIKRAGASIEAIDKSFSREERNEILEWLSSLDFETRHGELLGRVKGRPNARKKLLDSKAFQNWTETPSSKLWYTGKPEAGKSVLASIIILHLQNVATKDKSEPVVAFLYMSHKRETTVRDLLGSVVRHIVAEMPLILFIIEDAWNVQTSRNLSTLFSMLWTSAYSNRKPLLDSLKKIGEDVRILVTARLLEKRDELSEGFSLQVIQALKSDIDEYIDSEIDNDSTLQKGSREVIKSKVRRKPGEISGVLLVKLHMAALRTWENLGDSRNLPETVDESYANAIDRVKTKDKERRDLPELTHAIATQMNKEVVKNESPFSKERITSVCCGLVEIDMDDVLLFVHYSAQTFFQGRKELEFNNFCVEIPLACAKYLCMRASESPAVICHSEESINEPEDEEVDTAPFAEYAAEFLNRHFKIVRKPESTTKYKELERYLRKLVKEAPNRMYYSKLLDQSLAYHTRSSFLRGRSRYFRKREMSTGITDIGATPLHPAAFLGSSAIAQELAVEDSTNIDALDSFGQSPLMIAFERGFDDIADVLIEDGATVDLFCITGHILLLYAIEREYRKVADKILTNVKQPETHWQLLGLAYEGLFNEVENFILTHPPDSEEPSDGSSCTWRGSCASSDICTLISEDSEEETLQAQEQDFFNTACFIAVECGHTKTVEVLLNNGVDGKSKNFFGQPLLHRAVFRNKKDIVKVILDKTHLVDIEDKYQRTAFTTHAGTEHEGNVGVNPSITNEFGWTPLHEASANGHLECVKLLLRKKAMPSPISDEGKTPLDLINSGELHYGWLNLDHDAEHYLNGEEYRKREVGPGDTEHQNEIRELLLKHGAKTGEELYNEDESAFMHIMSGPFKQRLDFDDTWMSYLSGYL</sequence>
<evidence type="ECO:0000259" key="4">
    <source>
        <dbReference type="Pfam" id="PF24883"/>
    </source>
</evidence>
<dbReference type="Proteomes" id="UP000177798">
    <property type="component" value="Chromosome 10"/>
</dbReference>
<protein>
    <recommendedName>
        <fullName evidence="4">Nephrocystin 3-like N-terminal domain-containing protein</fullName>
    </recommendedName>
</protein>
<keyword evidence="2 3" id="KW-0040">ANK repeat</keyword>
<reference evidence="6" key="1">
    <citation type="journal article" date="2017" name="Genome Biol. Evol.">
        <title>The complete genome sequence of the phytopathogenic fungus Sclerotinia sclerotiorum reveals insights into the genome architecture of broad host range pathogens.</title>
        <authorList>
            <person name="Derbyshire M."/>
            <person name="Denton-Giles M."/>
            <person name="Hegedus D."/>
            <person name="Seifbarghy S."/>
            <person name="Rollins J."/>
            <person name="van Kan J."/>
            <person name="Seidl M.F."/>
            <person name="Faino L."/>
            <person name="Mbengue M."/>
            <person name="Navaud O."/>
            <person name="Raffaele S."/>
            <person name="Hammond-Kosack K."/>
            <person name="Heard S."/>
            <person name="Oliver R."/>
        </authorList>
    </citation>
    <scope>NUCLEOTIDE SEQUENCE [LARGE SCALE GENOMIC DNA]</scope>
    <source>
        <strain evidence="6">ATCC 18683 / 1980 / Ss-1</strain>
    </source>
</reference>
<evidence type="ECO:0000313" key="5">
    <source>
        <dbReference type="EMBL" id="APA13127.1"/>
    </source>
</evidence>
<organism evidence="5 6">
    <name type="scientific">Sclerotinia sclerotiorum (strain ATCC 18683 / 1980 / Ss-1)</name>
    <name type="common">White mold</name>
    <name type="synonym">Whetzelinia sclerotiorum</name>
    <dbReference type="NCBI Taxonomy" id="665079"/>
    <lineage>
        <taxon>Eukaryota</taxon>
        <taxon>Fungi</taxon>
        <taxon>Dikarya</taxon>
        <taxon>Ascomycota</taxon>
        <taxon>Pezizomycotina</taxon>
        <taxon>Leotiomycetes</taxon>
        <taxon>Helotiales</taxon>
        <taxon>Sclerotiniaceae</taxon>
        <taxon>Sclerotinia</taxon>
    </lineage>
</organism>
<dbReference type="AlphaFoldDB" id="A0A1D9QDW6"/>
<dbReference type="PROSITE" id="PS50088">
    <property type="entry name" value="ANK_REPEAT"/>
    <property type="match status" value="2"/>
</dbReference>
<dbReference type="SUPFAM" id="SSF48403">
    <property type="entry name" value="Ankyrin repeat"/>
    <property type="match status" value="1"/>
</dbReference>
<dbReference type="EMBL" id="CP017823">
    <property type="protein sequence ID" value="APA13127.1"/>
    <property type="molecule type" value="Genomic_DNA"/>
</dbReference>
<evidence type="ECO:0000256" key="2">
    <source>
        <dbReference type="ARBA" id="ARBA00023043"/>
    </source>
</evidence>
<dbReference type="PANTHER" id="PTHR24198:SF165">
    <property type="entry name" value="ANKYRIN REPEAT-CONTAINING PROTEIN-RELATED"/>
    <property type="match status" value="1"/>
</dbReference>
<feature type="repeat" description="ANK" evidence="3">
    <location>
        <begin position="867"/>
        <end position="899"/>
    </location>
</feature>
<feature type="domain" description="Nephrocystin 3-like N-terminal" evidence="4">
    <location>
        <begin position="180"/>
        <end position="289"/>
    </location>
</feature>
<evidence type="ECO:0000256" key="3">
    <source>
        <dbReference type="PROSITE-ProRule" id="PRU00023"/>
    </source>
</evidence>
<dbReference type="PANTHER" id="PTHR24198">
    <property type="entry name" value="ANKYRIN REPEAT AND PROTEIN KINASE DOMAIN-CONTAINING PROTEIN"/>
    <property type="match status" value="1"/>
</dbReference>
<feature type="repeat" description="ANK" evidence="3">
    <location>
        <begin position="645"/>
        <end position="673"/>
    </location>
</feature>
<dbReference type="PROSITE" id="PS50297">
    <property type="entry name" value="ANK_REP_REGION"/>
    <property type="match status" value="2"/>
</dbReference>
<dbReference type="OrthoDB" id="3534516at2759"/>
<proteinExistence type="predicted"/>
<evidence type="ECO:0000313" key="6">
    <source>
        <dbReference type="Proteomes" id="UP000177798"/>
    </source>
</evidence>
<dbReference type="Gene3D" id="3.40.50.300">
    <property type="entry name" value="P-loop containing nucleotide triphosphate hydrolases"/>
    <property type="match status" value="1"/>
</dbReference>
<dbReference type="VEuPathDB" id="FungiDB:sscle_10g078970"/>
<accession>A0A1D9QDW6</accession>
<gene>
    <name evidence="5" type="ORF">sscle_10g078970</name>
</gene>
<evidence type="ECO:0000256" key="1">
    <source>
        <dbReference type="ARBA" id="ARBA00022737"/>
    </source>
</evidence>
<name>A0A1D9QDW6_SCLS1</name>
<dbReference type="InterPro" id="IPR027417">
    <property type="entry name" value="P-loop_NTPase"/>
</dbReference>
<dbReference type="Gene3D" id="1.25.40.20">
    <property type="entry name" value="Ankyrin repeat-containing domain"/>
    <property type="match status" value="2"/>
</dbReference>
<keyword evidence="1" id="KW-0677">Repeat</keyword>
<dbReference type="SMART" id="SM00248">
    <property type="entry name" value="ANK"/>
    <property type="match status" value="6"/>
</dbReference>
<dbReference type="Pfam" id="PF24883">
    <property type="entry name" value="NPHP3_N"/>
    <property type="match status" value="1"/>
</dbReference>